<protein>
    <submittedName>
        <fullName evidence="3">Glycosyltransferase family 2 protein</fullName>
    </submittedName>
</protein>
<sequence length="304" mass="34924">MMPQKNSMDVSVIIVSYNTCDLTLRSIESVYQFTKDVAFEIIVVDNDSKDQTVSKVKEQFPDVILIESKTNEGFGRANNRGAAIAKGEFVLLLNSDAFLTSNALWEFCQYMRKHVQVGVVGGELSTGRDFETVSYGNLPSLLEYFSYLGFKRLYKSYFDTKLASGIVNKTPEEKEVGYVNGADMFIRKSVFDRVGGFDKDFFLYFEETELSYRIKKAGYSSRIIPWVTIIHLVSFYREKDADFNFNKHRIYSQSRFMYFKKCNGLITAYLVNCIMAFIYLLQGITHKNKRNAVKKAFISFTAHA</sequence>
<dbReference type="InterPro" id="IPR001173">
    <property type="entry name" value="Glyco_trans_2-like"/>
</dbReference>
<keyword evidence="1" id="KW-0472">Membrane</keyword>
<dbReference type="AlphaFoldDB" id="A0A4Z0L6F0"/>
<proteinExistence type="predicted"/>
<keyword evidence="4" id="KW-1185">Reference proteome</keyword>
<dbReference type="PANTHER" id="PTHR43179:SF7">
    <property type="entry name" value="RHAMNOSYLTRANSFERASE WBBL"/>
    <property type="match status" value="1"/>
</dbReference>
<keyword evidence="1" id="KW-0812">Transmembrane</keyword>
<dbReference type="Gene3D" id="3.90.550.10">
    <property type="entry name" value="Spore Coat Polysaccharide Biosynthesis Protein SpsA, Chain A"/>
    <property type="match status" value="1"/>
</dbReference>
<feature type="domain" description="Glycosyltransferase 2-like" evidence="2">
    <location>
        <begin position="11"/>
        <end position="132"/>
    </location>
</feature>
<reference evidence="3 4" key="1">
    <citation type="submission" date="2019-04" db="EMBL/GenBank/DDBJ databases">
        <title>Flavobacterium sp. strain DS2-A Genome sequencing and assembly.</title>
        <authorList>
            <person name="Kim I."/>
        </authorList>
    </citation>
    <scope>NUCLEOTIDE SEQUENCE [LARGE SCALE GENOMIC DNA]</scope>
    <source>
        <strain evidence="3 4">DS2-A</strain>
    </source>
</reference>
<dbReference type="InterPro" id="IPR029044">
    <property type="entry name" value="Nucleotide-diphossugar_trans"/>
</dbReference>
<dbReference type="GO" id="GO:0016740">
    <property type="term" value="F:transferase activity"/>
    <property type="evidence" value="ECO:0007669"/>
    <property type="project" value="UniProtKB-KW"/>
</dbReference>
<comment type="caution">
    <text evidence="3">The sequence shown here is derived from an EMBL/GenBank/DDBJ whole genome shotgun (WGS) entry which is preliminary data.</text>
</comment>
<name>A0A4Z0L6F0_9FLAO</name>
<keyword evidence="3" id="KW-0808">Transferase</keyword>
<dbReference type="EMBL" id="SRLH01000007">
    <property type="protein sequence ID" value="TGD57141.1"/>
    <property type="molecule type" value="Genomic_DNA"/>
</dbReference>
<dbReference type="Pfam" id="PF00535">
    <property type="entry name" value="Glycos_transf_2"/>
    <property type="match status" value="1"/>
</dbReference>
<dbReference type="OrthoDB" id="9771846at2"/>
<dbReference type="CDD" id="cd04186">
    <property type="entry name" value="GT_2_like_c"/>
    <property type="match status" value="1"/>
</dbReference>
<keyword evidence="1" id="KW-1133">Transmembrane helix</keyword>
<evidence type="ECO:0000256" key="1">
    <source>
        <dbReference type="SAM" id="Phobius"/>
    </source>
</evidence>
<evidence type="ECO:0000259" key="2">
    <source>
        <dbReference type="Pfam" id="PF00535"/>
    </source>
</evidence>
<accession>A0A4Z0L6F0</accession>
<evidence type="ECO:0000313" key="3">
    <source>
        <dbReference type="EMBL" id="TGD57141.1"/>
    </source>
</evidence>
<organism evidence="3 4">
    <name type="scientific">Flavobacterium humi</name>
    <dbReference type="NCBI Taxonomy" id="2562683"/>
    <lineage>
        <taxon>Bacteria</taxon>
        <taxon>Pseudomonadati</taxon>
        <taxon>Bacteroidota</taxon>
        <taxon>Flavobacteriia</taxon>
        <taxon>Flavobacteriales</taxon>
        <taxon>Flavobacteriaceae</taxon>
        <taxon>Flavobacterium</taxon>
    </lineage>
</organism>
<dbReference type="Proteomes" id="UP000297407">
    <property type="component" value="Unassembled WGS sequence"/>
</dbReference>
<dbReference type="PANTHER" id="PTHR43179">
    <property type="entry name" value="RHAMNOSYLTRANSFERASE WBBL"/>
    <property type="match status" value="1"/>
</dbReference>
<evidence type="ECO:0000313" key="4">
    <source>
        <dbReference type="Proteomes" id="UP000297407"/>
    </source>
</evidence>
<gene>
    <name evidence="3" type="ORF">E4635_13310</name>
</gene>
<dbReference type="SUPFAM" id="SSF53448">
    <property type="entry name" value="Nucleotide-diphospho-sugar transferases"/>
    <property type="match status" value="1"/>
</dbReference>
<feature type="transmembrane region" description="Helical" evidence="1">
    <location>
        <begin position="264"/>
        <end position="281"/>
    </location>
</feature>